<dbReference type="Proteomes" id="UP000683246">
    <property type="component" value="Chromosome"/>
</dbReference>
<dbReference type="InterPro" id="IPR044524">
    <property type="entry name" value="Isoase_HisA-like"/>
</dbReference>
<name>A0A8J8ML41_9FIRM</name>
<accession>A0A8J8ML41</accession>
<dbReference type="PANTHER" id="PTHR43090:SF2">
    <property type="entry name" value="1-(5-PHOSPHORIBOSYL)-5-[(5-PHOSPHORIBOSYLAMINO)METHYLIDENEAMINO] IMIDAZOLE-4-CARBOXAMIDE ISOMERASE"/>
    <property type="match status" value="1"/>
</dbReference>
<keyword evidence="2 5" id="KW-0028">Amino-acid biosynthesis</keyword>
<evidence type="ECO:0008006" key="8">
    <source>
        <dbReference type="Google" id="ProtNLM"/>
    </source>
</evidence>
<reference evidence="6" key="1">
    <citation type="submission" date="2020-07" db="EMBL/GenBank/DDBJ databases">
        <title>Vallitalea pronyensis genome.</title>
        <authorList>
            <person name="Postec A."/>
        </authorList>
    </citation>
    <scope>NUCLEOTIDE SEQUENCE</scope>
    <source>
        <strain evidence="6">FatNI3</strain>
    </source>
</reference>
<dbReference type="KEGG" id="vpy:HZI73_16805"/>
<dbReference type="AlphaFoldDB" id="A0A8J8ML41"/>
<protein>
    <recommendedName>
        <fullName evidence="8">1-(5-phosphoribosyl)-5-[(5-phosphoribosylamino)methylideneamino] imidazole-4-carboxamide isomerase</fullName>
    </recommendedName>
</protein>
<dbReference type="InterPro" id="IPR011060">
    <property type="entry name" value="RibuloseP-bd_barrel"/>
</dbReference>
<comment type="similarity">
    <text evidence="1 5">Belongs to the HisA/HisF family.</text>
</comment>
<evidence type="ECO:0000256" key="4">
    <source>
        <dbReference type="ARBA" id="ARBA00029440"/>
    </source>
</evidence>
<organism evidence="6 7">
    <name type="scientific">Vallitalea pronyensis</name>
    <dbReference type="NCBI Taxonomy" id="1348613"/>
    <lineage>
        <taxon>Bacteria</taxon>
        <taxon>Bacillati</taxon>
        <taxon>Bacillota</taxon>
        <taxon>Clostridia</taxon>
        <taxon>Lachnospirales</taxon>
        <taxon>Vallitaleaceae</taxon>
        <taxon>Vallitalea</taxon>
    </lineage>
</organism>
<evidence type="ECO:0000313" key="6">
    <source>
        <dbReference type="EMBL" id="QUI23852.1"/>
    </source>
</evidence>
<gene>
    <name evidence="6" type="ORF">HZI73_16805</name>
</gene>
<dbReference type="GO" id="GO:0005737">
    <property type="term" value="C:cytoplasm"/>
    <property type="evidence" value="ECO:0007669"/>
    <property type="project" value="TreeGrafter"/>
</dbReference>
<dbReference type="EMBL" id="CP058649">
    <property type="protein sequence ID" value="QUI23852.1"/>
    <property type="molecule type" value="Genomic_DNA"/>
</dbReference>
<evidence type="ECO:0000256" key="2">
    <source>
        <dbReference type="ARBA" id="ARBA00022605"/>
    </source>
</evidence>
<keyword evidence="3 5" id="KW-0368">Histidine biosynthesis</keyword>
<dbReference type="Pfam" id="PF00977">
    <property type="entry name" value="His_biosynth"/>
    <property type="match status" value="1"/>
</dbReference>
<dbReference type="InterPro" id="IPR013785">
    <property type="entry name" value="Aldolase_TIM"/>
</dbReference>
<sequence length="237" mass="27002">MRLLPKGFALDNKKWRVNIDISDGKIIGREESDIIKDINMLADNSVPSCLIDIDRSQGRQSQKKLIIDFLQQRPNKFWVGGGVKSFSEMENLLNKGAKGIIVGSAIFNKDGVNTSYIKELSRSFESELFIISIDFYNEKICTKGFTNKTNISKEIVLEQIYDLCKGNCQIQTVDIASSTKRLQPNWCAIESIREKYPKLEWWYAGNLMSWQDMIKIMNLSVCPTVGRAYLQGKLGLE</sequence>
<dbReference type="InterPro" id="IPR006062">
    <property type="entry name" value="His_biosynth"/>
</dbReference>
<dbReference type="Gene3D" id="3.20.20.70">
    <property type="entry name" value="Aldolase class I"/>
    <property type="match status" value="1"/>
</dbReference>
<evidence type="ECO:0000256" key="5">
    <source>
        <dbReference type="RuleBase" id="RU003657"/>
    </source>
</evidence>
<evidence type="ECO:0000256" key="1">
    <source>
        <dbReference type="ARBA" id="ARBA00009667"/>
    </source>
</evidence>
<dbReference type="GO" id="GO:0000105">
    <property type="term" value="P:L-histidine biosynthetic process"/>
    <property type="evidence" value="ECO:0007669"/>
    <property type="project" value="UniProtKB-KW"/>
</dbReference>
<proteinExistence type="inferred from homology"/>
<evidence type="ECO:0000256" key="3">
    <source>
        <dbReference type="ARBA" id="ARBA00023102"/>
    </source>
</evidence>
<comment type="pathway">
    <text evidence="4">Amino-acid biosynthesis.</text>
</comment>
<dbReference type="GO" id="GO:0000162">
    <property type="term" value="P:L-tryptophan biosynthetic process"/>
    <property type="evidence" value="ECO:0007669"/>
    <property type="project" value="TreeGrafter"/>
</dbReference>
<dbReference type="PANTHER" id="PTHR43090">
    <property type="entry name" value="1-(5-PHOSPHORIBOSYL)-5-[(5-PHOSPHORIBOSYLAMINO)METHYLIDENEAMINO] IMIDAZOLE-4-CARBOXAMIDE ISOMERASE"/>
    <property type="match status" value="1"/>
</dbReference>
<keyword evidence="7" id="KW-1185">Reference proteome</keyword>
<evidence type="ECO:0000313" key="7">
    <source>
        <dbReference type="Proteomes" id="UP000683246"/>
    </source>
</evidence>
<dbReference type="RefSeq" id="WP_212694539.1">
    <property type="nucleotide sequence ID" value="NZ_CP058649.1"/>
</dbReference>
<dbReference type="SUPFAM" id="SSF51366">
    <property type="entry name" value="Ribulose-phoshate binding barrel"/>
    <property type="match status" value="1"/>
</dbReference>
<dbReference type="GO" id="GO:0003949">
    <property type="term" value="F:1-(5-phosphoribosyl)-5-[(5-phosphoribosylamino)methylideneamino]imidazole-4-carboxamide isomerase activity"/>
    <property type="evidence" value="ECO:0007669"/>
    <property type="project" value="InterPro"/>
</dbReference>